<dbReference type="InterPro" id="IPR058240">
    <property type="entry name" value="rSAM_sf"/>
</dbReference>
<dbReference type="SFLD" id="SFLDG01082">
    <property type="entry name" value="B12-binding_domain_containing"/>
    <property type="match status" value="1"/>
</dbReference>
<keyword evidence="2" id="KW-0949">S-adenosyl-L-methionine</keyword>
<proteinExistence type="predicted"/>
<organism evidence="8 9">
    <name type="scientific">candidate division CSSED10-310 bacterium</name>
    <dbReference type="NCBI Taxonomy" id="2855610"/>
    <lineage>
        <taxon>Bacteria</taxon>
        <taxon>Bacteria division CSSED10-310</taxon>
    </lineage>
</organism>
<dbReference type="PROSITE" id="PS51332">
    <property type="entry name" value="B12_BINDING"/>
    <property type="match status" value="1"/>
</dbReference>
<dbReference type="Proteomes" id="UP001594351">
    <property type="component" value="Unassembled WGS sequence"/>
</dbReference>
<reference evidence="8 9" key="1">
    <citation type="submission" date="2024-09" db="EMBL/GenBank/DDBJ databases">
        <title>Laminarin stimulates single cell rates of sulfate reduction while oxygen inhibits transcriptomic activity in coastal marine sediment.</title>
        <authorList>
            <person name="Lindsay M."/>
            <person name="Orcutt B."/>
            <person name="Emerson D."/>
            <person name="Stepanauskas R."/>
            <person name="D'Angelo T."/>
        </authorList>
    </citation>
    <scope>NUCLEOTIDE SEQUENCE [LARGE SCALE GENOMIC DNA]</scope>
    <source>
        <strain evidence="8">SAG AM-311-K15</strain>
    </source>
</reference>
<dbReference type="Gene3D" id="3.40.50.280">
    <property type="entry name" value="Cobalamin-binding domain"/>
    <property type="match status" value="1"/>
</dbReference>
<dbReference type="InterPro" id="IPR023404">
    <property type="entry name" value="rSAM_horseshoe"/>
</dbReference>
<keyword evidence="4" id="KW-0408">Iron</keyword>
<evidence type="ECO:0000313" key="8">
    <source>
        <dbReference type="EMBL" id="MFC1849294.1"/>
    </source>
</evidence>
<dbReference type="InterPro" id="IPR034466">
    <property type="entry name" value="Methyltransferase_Class_B"/>
</dbReference>
<evidence type="ECO:0000259" key="6">
    <source>
        <dbReference type="PROSITE" id="PS51332"/>
    </source>
</evidence>
<dbReference type="SFLD" id="SFLDS00029">
    <property type="entry name" value="Radical_SAM"/>
    <property type="match status" value="1"/>
</dbReference>
<comment type="caution">
    <text evidence="8">The sequence shown here is derived from an EMBL/GenBank/DDBJ whole genome shotgun (WGS) entry which is preliminary data.</text>
</comment>
<evidence type="ECO:0000256" key="2">
    <source>
        <dbReference type="ARBA" id="ARBA00022691"/>
    </source>
</evidence>
<dbReference type="InterPro" id="IPR051198">
    <property type="entry name" value="BchE-like"/>
</dbReference>
<accession>A0ABV6YSX3</accession>
<keyword evidence="9" id="KW-1185">Reference proteome</keyword>
<dbReference type="SFLD" id="SFLDG01123">
    <property type="entry name" value="methyltransferase_(Class_B)"/>
    <property type="match status" value="1"/>
</dbReference>
<dbReference type="PROSITE" id="PS51918">
    <property type="entry name" value="RADICAL_SAM"/>
    <property type="match status" value="1"/>
</dbReference>
<evidence type="ECO:0000256" key="4">
    <source>
        <dbReference type="ARBA" id="ARBA00023004"/>
    </source>
</evidence>
<dbReference type="SMART" id="SM00729">
    <property type="entry name" value="Elp3"/>
    <property type="match status" value="1"/>
</dbReference>
<protein>
    <submittedName>
        <fullName evidence="8">B12-binding domain-containing radical SAM protein</fullName>
    </submittedName>
</protein>
<dbReference type="Pfam" id="PF02310">
    <property type="entry name" value="B12-binding"/>
    <property type="match status" value="1"/>
</dbReference>
<name>A0ABV6YSX3_UNCC1</name>
<dbReference type="Pfam" id="PF04055">
    <property type="entry name" value="Radical_SAM"/>
    <property type="match status" value="1"/>
</dbReference>
<keyword evidence="5" id="KW-0411">Iron-sulfur</keyword>
<evidence type="ECO:0000259" key="7">
    <source>
        <dbReference type="PROSITE" id="PS51918"/>
    </source>
</evidence>
<keyword evidence="3" id="KW-0479">Metal-binding</keyword>
<evidence type="ECO:0000256" key="3">
    <source>
        <dbReference type="ARBA" id="ARBA00022723"/>
    </source>
</evidence>
<evidence type="ECO:0000256" key="5">
    <source>
        <dbReference type="ARBA" id="ARBA00023014"/>
    </source>
</evidence>
<dbReference type="EMBL" id="JBHPBY010000030">
    <property type="protein sequence ID" value="MFC1849294.1"/>
    <property type="molecule type" value="Genomic_DNA"/>
</dbReference>
<dbReference type="InterPro" id="IPR006638">
    <property type="entry name" value="Elp3/MiaA/NifB-like_rSAM"/>
</dbReference>
<evidence type="ECO:0000256" key="1">
    <source>
        <dbReference type="ARBA" id="ARBA00001966"/>
    </source>
</evidence>
<dbReference type="InterPro" id="IPR007197">
    <property type="entry name" value="rSAM"/>
</dbReference>
<dbReference type="CDD" id="cd01335">
    <property type="entry name" value="Radical_SAM"/>
    <property type="match status" value="1"/>
</dbReference>
<sequence length="467" mass="54044">MRKLIFVQREIEDKPGVMALCTYLKSHGFSAEIILEPYKNIRKIKNIKPDFIGFYVVSSAVNWTLDLCRYLKKQLPDMSTILGGPHPTFYPNVIEQDGCDIICIGEGEKALVHLMQSYDGTLSSIENTPNFWLKKNGTIIKNSLSPLLTKEELSALPPCDRSHYLKHAGIRKSPLRRVITSRGCPYSCSYCFNSRYKELYKGLGTMVRQRSVDNVMEELKEVKKLGTKAIDFNDDQFLLSRDWILEFCEEYRKFINIPFVCGSTANRITHEIVATLKSAGCRSINFGIESGVERIRKEIYNKPTSNDHIYNAADVLHAHNMRFLTYNMIGLPEENLEHVFQTVRINQEIKTDYPWCSIVQPYPGTDIAGSMLKGEINPQVKFSYSYFQSSVIGDPEKQKIVSNSQKLFAHFVKHNTDFDSFARLVQSHSVKIHFYPLIFYWHYGLGVRQRFSYTWLGLFRYWLYTRS</sequence>
<dbReference type="SUPFAM" id="SSF102114">
    <property type="entry name" value="Radical SAM enzymes"/>
    <property type="match status" value="1"/>
</dbReference>
<feature type="domain" description="B12-binding" evidence="6">
    <location>
        <begin position="1"/>
        <end position="125"/>
    </location>
</feature>
<comment type="cofactor">
    <cofactor evidence="1">
        <name>[4Fe-4S] cluster</name>
        <dbReference type="ChEBI" id="CHEBI:49883"/>
    </cofactor>
</comment>
<dbReference type="SUPFAM" id="SSF52242">
    <property type="entry name" value="Cobalamin (vitamin B12)-binding domain"/>
    <property type="match status" value="1"/>
</dbReference>
<dbReference type="PANTHER" id="PTHR43409">
    <property type="entry name" value="ANAEROBIC MAGNESIUM-PROTOPORPHYRIN IX MONOMETHYL ESTER CYCLASE-RELATED"/>
    <property type="match status" value="1"/>
</dbReference>
<dbReference type="Gene3D" id="3.80.30.20">
    <property type="entry name" value="tm_1862 like domain"/>
    <property type="match status" value="1"/>
</dbReference>
<feature type="domain" description="Radical SAM core" evidence="7">
    <location>
        <begin position="170"/>
        <end position="404"/>
    </location>
</feature>
<gene>
    <name evidence="8" type="ORF">ACFL27_03700</name>
</gene>
<dbReference type="InterPro" id="IPR036724">
    <property type="entry name" value="Cobalamin-bd_sf"/>
</dbReference>
<dbReference type="InterPro" id="IPR006158">
    <property type="entry name" value="Cobalamin-bd"/>
</dbReference>
<dbReference type="CDD" id="cd02068">
    <property type="entry name" value="radical_SAM_B12_BD"/>
    <property type="match status" value="1"/>
</dbReference>
<evidence type="ECO:0000313" key="9">
    <source>
        <dbReference type="Proteomes" id="UP001594351"/>
    </source>
</evidence>